<organism evidence="1 2">
    <name type="scientific">Cephalotus follicularis</name>
    <name type="common">Albany pitcher plant</name>
    <dbReference type="NCBI Taxonomy" id="3775"/>
    <lineage>
        <taxon>Eukaryota</taxon>
        <taxon>Viridiplantae</taxon>
        <taxon>Streptophyta</taxon>
        <taxon>Embryophyta</taxon>
        <taxon>Tracheophyta</taxon>
        <taxon>Spermatophyta</taxon>
        <taxon>Magnoliopsida</taxon>
        <taxon>eudicotyledons</taxon>
        <taxon>Gunneridae</taxon>
        <taxon>Pentapetalae</taxon>
        <taxon>rosids</taxon>
        <taxon>fabids</taxon>
        <taxon>Oxalidales</taxon>
        <taxon>Cephalotaceae</taxon>
        <taxon>Cephalotus</taxon>
    </lineage>
</organism>
<gene>
    <name evidence="1" type="ORF">CFOL_v3_31553</name>
</gene>
<proteinExistence type="predicted"/>
<protein>
    <submittedName>
        <fullName evidence="1">TFIID_30kDa domain-containing protein</fullName>
    </submittedName>
</protein>
<sequence length="165" mass="18907">MLLKLNKIRIMLVAVATQKFVSEVASDALHWSIKRTMLQWMGGSRSNHSEQFPPAVLNRANGTTVWELTLITAPRSNASGVASIRQYTCRYVARRCFMCSSHVWMDDVTHLWINDDGTDDHTHGCSSHFKSILFEMTFSYLGRERSLQLIYLFEIVLIHPSHAFC</sequence>
<evidence type="ECO:0000313" key="1">
    <source>
        <dbReference type="EMBL" id="GAV88130.1"/>
    </source>
</evidence>
<name>A0A1Q3D6M2_CEPFO</name>
<keyword evidence="2" id="KW-1185">Reference proteome</keyword>
<reference evidence="2" key="1">
    <citation type="submission" date="2016-04" db="EMBL/GenBank/DDBJ databases">
        <title>Cephalotus genome sequencing.</title>
        <authorList>
            <person name="Fukushima K."/>
            <person name="Hasebe M."/>
            <person name="Fang X."/>
        </authorList>
    </citation>
    <scope>NUCLEOTIDE SEQUENCE [LARGE SCALE GENOMIC DNA]</scope>
    <source>
        <strain evidence="2">cv. St1</strain>
    </source>
</reference>
<dbReference type="AlphaFoldDB" id="A0A1Q3D6M2"/>
<accession>A0A1Q3D6M2</accession>
<dbReference type="EMBL" id="BDDD01004695">
    <property type="protein sequence ID" value="GAV88130.1"/>
    <property type="molecule type" value="Genomic_DNA"/>
</dbReference>
<comment type="caution">
    <text evidence="1">The sequence shown here is derived from an EMBL/GenBank/DDBJ whole genome shotgun (WGS) entry which is preliminary data.</text>
</comment>
<evidence type="ECO:0000313" key="2">
    <source>
        <dbReference type="Proteomes" id="UP000187406"/>
    </source>
</evidence>
<dbReference type="Proteomes" id="UP000187406">
    <property type="component" value="Unassembled WGS sequence"/>
</dbReference>
<dbReference type="InParanoid" id="A0A1Q3D6M2"/>